<evidence type="ECO:0000313" key="8">
    <source>
        <dbReference type="EMBL" id="AKG45862.1"/>
    </source>
</evidence>
<evidence type="ECO:0000256" key="5">
    <source>
        <dbReference type="ARBA" id="ARBA00022989"/>
    </source>
</evidence>
<dbReference type="InterPro" id="IPR050051">
    <property type="entry name" value="EccE_dom"/>
</dbReference>
<dbReference type="Proteomes" id="UP000034034">
    <property type="component" value="Chromosome"/>
</dbReference>
<dbReference type="Pfam" id="PF11203">
    <property type="entry name" value="EccE"/>
    <property type="match status" value="1"/>
</dbReference>
<comment type="subcellular location">
    <subcellularLocation>
        <location evidence="1">Cell membrane</location>
    </subcellularLocation>
</comment>
<dbReference type="PATRIC" id="fig|408015.6.peg.4533"/>
<sequence length="407" mass="42473">MWPLVCVQAAVALLLGGWVADSWALMAAATVPAAALTLIAVGRRRGRPLPAWAGAAWALRRRRKRAMGPLPPGVDPLLSLAAECEPGLRSYAFQRTRPGSAAAASGAWSADVGMAGDGSRLTAVLRVEAPRSPLQPGREGSPLPLTLLSDALETDGVLLDSVQCVQHTQPAPSPQLPQQAIAGRNYAQLLGNGGQEGHEMAPGLRLTWVALRLDPERCQEAVAERGGGLKGAQRALTRAADQLASRLTGAGFRATVLSEAELLSAVAACASSNPATTTLIGQGDGPRPRRTAESSRVWRCDDRWHTTFEVSRWPALGAGAAPLSGLVALLTAGPAFATTFALTLRRHAPGSVSVAGHVRVTGRGEDHLRAAGEALLHSARGVRVGLTRMDHEQLRGVRATLPLGGGH</sequence>
<dbReference type="EMBL" id="CP009922">
    <property type="protein sequence ID" value="AKG45862.1"/>
    <property type="molecule type" value="Genomic_DNA"/>
</dbReference>
<keyword evidence="5" id="KW-1133">Transmembrane helix</keyword>
<feature type="domain" description="Type VII secretion system protein EccE" evidence="7">
    <location>
        <begin position="201"/>
        <end position="310"/>
    </location>
</feature>
<evidence type="ECO:0000256" key="2">
    <source>
        <dbReference type="ARBA" id="ARBA00007759"/>
    </source>
</evidence>
<keyword evidence="9" id="KW-1185">Reference proteome</keyword>
<gene>
    <name evidence="8" type="ORF">SXIM_44780</name>
</gene>
<evidence type="ECO:0000256" key="4">
    <source>
        <dbReference type="ARBA" id="ARBA00022692"/>
    </source>
</evidence>
<evidence type="ECO:0000313" key="9">
    <source>
        <dbReference type="Proteomes" id="UP000034034"/>
    </source>
</evidence>
<accession>A0A0F7FYL6</accession>
<dbReference type="NCBIfam" id="TIGR03923">
    <property type="entry name" value="T7SS_EccE"/>
    <property type="match status" value="1"/>
</dbReference>
<evidence type="ECO:0000256" key="3">
    <source>
        <dbReference type="ARBA" id="ARBA00022475"/>
    </source>
</evidence>
<evidence type="ECO:0000259" key="7">
    <source>
        <dbReference type="Pfam" id="PF11203"/>
    </source>
</evidence>
<organism evidence="8 9">
    <name type="scientific">Streptomyces xiamenensis</name>
    <dbReference type="NCBI Taxonomy" id="408015"/>
    <lineage>
        <taxon>Bacteria</taxon>
        <taxon>Bacillati</taxon>
        <taxon>Actinomycetota</taxon>
        <taxon>Actinomycetes</taxon>
        <taxon>Kitasatosporales</taxon>
        <taxon>Streptomycetaceae</taxon>
        <taxon>Streptomyces</taxon>
    </lineage>
</organism>
<dbReference type="InterPro" id="IPR021368">
    <property type="entry name" value="T7SS_EccE"/>
</dbReference>
<evidence type="ECO:0000256" key="1">
    <source>
        <dbReference type="ARBA" id="ARBA00004236"/>
    </source>
</evidence>
<dbReference type="KEGG" id="sxi:SXIM_44780"/>
<name>A0A0F7FYL6_9ACTN</name>
<dbReference type="STRING" id="408015.SXIM_44780"/>
<comment type="similarity">
    <text evidence="2">Belongs to the EccE family.</text>
</comment>
<keyword evidence="6" id="KW-0472">Membrane</keyword>
<keyword evidence="3" id="KW-1003">Cell membrane</keyword>
<reference evidence="8" key="1">
    <citation type="submission" date="2019-08" db="EMBL/GenBank/DDBJ databases">
        <title>Complete genome sequence of a mangrove-derived Streptomyces xiamenensis.</title>
        <authorList>
            <person name="Xu J."/>
        </authorList>
    </citation>
    <scope>NUCLEOTIDE SEQUENCE</scope>
    <source>
        <strain evidence="8">318</strain>
    </source>
</reference>
<dbReference type="AlphaFoldDB" id="A0A0F7FYL6"/>
<keyword evidence="4" id="KW-0812">Transmembrane</keyword>
<proteinExistence type="inferred from homology"/>
<dbReference type="GO" id="GO:0005886">
    <property type="term" value="C:plasma membrane"/>
    <property type="evidence" value="ECO:0007669"/>
    <property type="project" value="UniProtKB-SubCell"/>
</dbReference>
<dbReference type="HOGENOM" id="CLU_655397_0_0_11"/>
<evidence type="ECO:0000256" key="6">
    <source>
        <dbReference type="ARBA" id="ARBA00023136"/>
    </source>
</evidence>
<protein>
    <recommendedName>
        <fullName evidence="7">Type VII secretion system protein EccE domain-containing protein</fullName>
    </recommendedName>
</protein>